<dbReference type="Proteomes" id="UP000198287">
    <property type="component" value="Unassembled WGS sequence"/>
</dbReference>
<name>A0A226E921_FOLCA</name>
<keyword evidence="3" id="KW-1185">Reference proteome</keyword>
<comment type="caution">
    <text evidence="2">The sequence shown here is derived from an EMBL/GenBank/DDBJ whole genome shotgun (WGS) entry which is preliminary data.</text>
</comment>
<accession>A0A226E921</accession>
<keyword evidence="1" id="KW-1133">Transmembrane helix</keyword>
<keyword evidence="1" id="KW-0812">Transmembrane</keyword>
<feature type="transmembrane region" description="Helical" evidence="1">
    <location>
        <begin position="146"/>
        <end position="166"/>
    </location>
</feature>
<dbReference type="AlphaFoldDB" id="A0A226E921"/>
<feature type="transmembrane region" description="Helical" evidence="1">
    <location>
        <begin position="172"/>
        <end position="195"/>
    </location>
</feature>
<gene>
    <name evidence="2" type="ORF">Fcan01_11123</name>
</gene>
<organism evidence="2 3">
    <name type="scientific">Folsomia candida</name>
    <name type="common">Springtail</name>
    <dbReference type="NCBI Taxonomy" id="158441"/>
    <lineage>
        <taxon>Eukaryota</taxon>
        <taxon>Metazoa</taxon>
        <taxon>Ecdysozoa</taxon>
        <taxon>Arthropoda</taxon>
        <taxon>Hexapoda</taxon>
        <taxon>Collembola</taxon>
        <taxon>Entomobryomorpha</taxon>
        <taxon>Isotomoidea</taxon>
        <taxon>Isotomidae</taxon>
        <taxon>Proisotominae</taxon>
        <taxon>Folsomia</taxon>
    </lineage>
</organism>
<dbReference type="EMBL" id="LNIX01000005">
    <property type="protein sequence ID" value="OXA53949.1"/>
    <property type="molecule type" value="Genomic_DNA"/>
</dbReference>
<evidence type="ECO:0000313" key="2">
    <source>
        <dbReference type="EMBL" id="OXA53949.1"/>
    </source>
</evidence>
<reference evidence="2 3" key="1">
    <citation type="submission" date="2015-12" db="EMBL/GenBank/DDBJ databases">
        <title>The genome of Folsomia candida.</title>
        <authorList>
            <person name="Faddeeva A."/>
            <person name="Derks M.F."/>
            <person name="Anvar Y."/>
            <person name="Smit S."/>
            <person name="Van Straalen N."/>
            <person name="Roelofs D."/>
        </authorList>
    </citation>
    <scope>NUCLEOTIDE SEQUENCE [LARGE SCALE GENOMIC DNA]</scope>
    <source>
        <strain evidence="2 3">VU population</strain>
        <tissue evidence="2">Whole body</tissue>
    </source>
</reference>
<evidence type="ECO:0000256" key="1">
    <source>
        <dbReference type="SAM" id="Phobius"/>
    </source>
</evidence>
<keyword evidence="1" id="KW-0472">Membrane</keyword>
<evidence type="ECO:0000313" key="3">
    <source>
        <dbReference type="Proteomes" id="UP000198287"/>
    </source>
</evidence>
<proteinExistence type="predicted"/>
<sequence length="286" mass="33188">MRHKIKLGFRGYVTRYFLGVGLLAIQTIVIEPVGVFFAYLLNPCMPPAFMSMALFPCSGWSDAPKQYWANFILAMFGAYFGALVSSTSVFAMIVLLVYPVEIQLLLLKEFKRGLQSGNRNRTILLRQYRRFQLLSRLHNNVFKDPIMPAVIMVIILIQSTSLYVLVTLGTEITLAILGLFFVVAIDCFIVIQCFFKIMSYPYTRSVKNDIPHNLEDEYGYSNYILVNVERHHRRPSVTSEIRVLDLTYSFPFTPDEETHNLRIRDPCSKYKERDARLLEYFQLLIY</sequence>
<protein>
    <submittedName>
        <fullName evidence="2">Uncharacterized protein</fullName>
    </submittedName>
</protein>